<evidence type="ECO:0000313" key="3">
    <source>
        <dbReference type="Proteomes" id="UP000460412"/>
    </source>
</evidence>
<comment type="caution">
    <text evidence="2">The sequence shown here is derived from an EMBL/GenBank/DDBJ whole genome shotgun (WGS) entry which is preliminary data.</text>
</comment>
<proteinExistence type="predicted"/>
<keyword evidence="3" id="KW-1185">Reference proteome</keyword>
<keyword evidence="1" id="KW-0812">Transmembrane</keyword>
<feature type="transmembrane region" description="Helical" evidence="1">
    <location>
        <begin position="12"/>
        <end position="30"/>
    </location>
</feature>
<dbReference type="EMBL" id="WUQX01000001">
    <property type="protein sequence ID" value="MXP76068.1"/>
    <property type="molecule type" value="Genomic_DNA"/>
</dbReference>
<dbReference type="Pfam" id="PF14209">
    <property type="entry name" value="DUF4321"/>
    <property type="match status" value="1"/>
</dbReference>
<sequence>MKGAGGKNSWALFLFILTGIVLGGFIGMLAEGVPALSWLAYGQSFGLQEPVVLNFGILVLTFGLSIKITIASIVGVILAVIIYRFL</sequence>
<keyword evidence="1" id="KW-1133">Transmembrane helix</keyword>
<dbReference type="AlphaFoldDB" id="A0A7X3MGP1"/>
<gene>
    <name evidence="2" type="ORF">GN277_11915</name>
</gene>
<evidence type="ECO:0000313" key="2">
    <source>
        <dbReference type="EMBL" id="MXP76068.1"/>
    </source>
</evidence>
<feature type="transmembrane region" description="Helical" evidence="1">
    <location>
        <begin position="50"/>
        <end position="83"/>
    </location>
</feature>
<protein>
    <submittedName>
        <fullName evidence="2">DUF4321 domain-containing protein</fullName>
    </submittedName>
</protein>
<organism evidence="2 3">
    <name type="scientific">Sporofaciens musculi</name>
    <dbReference type="NCBI Taxonomy" id="2681861"/>
    <lineage>
        <taxon>Bacteria</taxon>
        <taxon>Bacillati</taxon>
        <taxon>Bacillota</taxon>
        <taxon>Clostridia</taxon>
        <taxon>Lachnospirales</taxon>
        <taxon>Lachnospiraceae</taxon>
        <taxon>Sporofaciens</taxon>
    </lineage>
</organism>
<keyword evidence="1" id="KW-0472">Membrane</keyword>
<dbReference type="RefSeq" id="WP_159751240.1">
    <property type="nucleotide sequence ID" value="NZ_CASZNZ010000116.1"/>
</dbReference>
<dbReference type="Proteomes" id="UP000460412">
    <property type="component" value="Unassembled WGS sequence"/>
</dbReference>
<name>A0A7X3MGP1_9FIRM</name>
<evidence type="ECO:0000256" key="1">
    <source>
        <dbReference type="SAM" id="Phobius"/>
    </source>
</evidence>
<dbReference type="InterPro" id="IPR025470">
    <property type="entry name" value="DUF4321"/>
</dbReference>
<accession>A0A7X3MGP1</accession>
<reference evidence="2 3" key="1">
    <citation type="submission" date="2019-12" db="EMBL/GenBank/DDBJ databases">
        <title>Sporaefaciens musculi gen. nov., sp. nov., a novel bacterium isolated from the caecum of an obese mouse.</title>
        <authorList>
            <person name="Rasmussen T.S."/>
            <person name="Streidl T."/>
            <person name="Hitch T.C.A."/>
            <person name="Wortmann E."/>
            <person name="Deptula P."/>
            <person name="Hansen M."/>
            <person name="Nielsen D.S."/>
            <person name="Clavel T."/>
            <person name="Vogensen F.K."/>
        </authorList>
    </citation>
    <scope>NUCLEOTIDE SEQUENCE [LARGE SCALE GENOMIC DNA]</scope>
    <source>
        <strain evidence="2 3">WCA-9-b2</strain>
    </source>
</reference>